<evidence type="ECO:0000256" key="12">
    <source>
        <dbReference type="ARBA" id="ARBA00034617"/>
    </source>
</evidence>
<dbReference type="Proteomes" id="UP000002668">
    <property type="component" value="Genome"/>
</dbReference>
<dbReference type="Gene3D" id="3.40.50.300">
    <property type="entry name" value="P-loop containing nucleotide triphosphate hydrolases"/>
    <property type="match status" value="2"/>
</dbReference>
<dbReference type="CDD" id="cd18795">
    <property type="entry name" value="SF2_C_Ski2"/>
    <property type="match status" value="1"/>
</dbReference>
<dbReference type="GO" id="GO:0005524">
    <property type="term" value="F:ATP binding"/>
    <property type="evidence" value="ECO:0007669"/>
    <property type="project" value="UniProtKB-KW"/>
</dbReference>
<dbReference type="InterPro" id="IPR004179">
    <property type="entry name" value="Sec63-dom"/>
</dbReference>
<dbReference type="SUPFAM" id="SSF158702">
    <property type="entry name" value="Sec63 N-terminal domain-like"/>
    <property type="match status" value="1"/>
</dbReference>
<evidence type="ECO:0000256" key="4">
    <source>
        <dbReference type="ARBA" id="ARBA00022741"/>
    </source>
</evidence>
<feature type="compositionally biased region" description="Basic and acidic residues" evidence="15">
    <location>
        <begin position="1929"/>
        <end position="1941"/>
    </location>
</feature>
<dbReference type="Pfam" id="PF04142">
    <property type="entry name" value="Nuc_sug_transp"/>
    <property type="match status" value="1"/>
</dbReference>
<evidence type="ECO:0000256" key="16">
    <source>
        <dbReference type="SAM" id="Phobius"/>
    </source>
</evidence>
<dbReference type="SUPFAM" id="SSF52540">
    <property type="entry name" value="P-loop containing nucleoside triphosphate hydrolases"/>
    <property type="match status" value="1"/>
</dbReference>
<keyword evidence="9 16" id="KW-0472">Membrane</keyword>
<keyword evidence="5" id="KW-0378">Hydrolase</keyword>
<feature type="compositionally biased region" description="Polar residues" evidence="15">
    <location>
        <begin position="1664"/>
        <end position="1688"/>
    </location>
</feature>
<feature type="compositionally biased region" description="Polar residues" evidence="15">
    <location>
        <begin position="592"/>
        <end position="602"/>
    </location>
</feature>
<dbReference type="GO" id="GO:0015165">
    <property type="term" value="F:pyrimidine nucleotide-sugar transmembrane transporter activity"/>
    <property type="evidence" value="ECO:0007669"/>
    <property type="project" value="InterPro"/>
</dbReference>
<dbReference type="SUPFAM" id="SSF46785">
    <property type="entry name" value="Winged helix' DNA-binding domain"/>
    <property type="match status" value="1"/>
</dbReference>
<dbReference type="PROSITE" id="PS51194">
    <property type="entry name" value="HELICASE_CTER"/>
    <property type="match status" value="1"/>
</dbReference>
<feature type="transmembrane region" description="Helical" evidence="16">
    <location>
        <begin position="18"/>
        <end position="37"/>
    </location>
</feature>
<evidence type="ECO:0000256" key="3">
    <source>
        <dbReference type="ARBA" id="ARBA00022692"/>
    </source>
</evidence>
<comment type="subcellular location">
    <subcellularLocation>
        <location evidence="1">Membrane</location>
        <topology evidence="1">Multi-pass membrane protein</topology>
    </subcellularLocation>
</comment>
<dbReference type="OrthoDB" id="5575at2759"/>
<dbReference type="GO" id="GO:0051321">
    <property type="term" value="P:meiotic cell cycle"/>
    <property type="evidence" value="ECO:0007669"/>
    <property type="project" value="UniProtKB-KW"/>
</dbReference>
<dbReference type="InterPro" id="IPR001650">
    <property type="entry name" value="Helicase_C-like"/>
</dbReference>
<dbReference type="OMA" id="GHAMARY"/>
<dbReference type="InterPro" id="IPR036390">
    <property type="entry name" value="WH_DNA-bd_sf"/>
</dbReference>
<gene>
    <name evidence="19" type="ORF">LEMA_P015500.1</name>
</gene>
<protein>
    <recommendedName>
        <fullName evidence="13">DNA 3'-5' helicase</fullName>
        <ecNumber evidence="13">5.6.2.4</ecNumber>
    </recommendedName>
</protein>
<dbReference type="STRING" id="985895.E5A9S9"/>
<dbReference type="InterPro" id="IPR007271">
    <property type="entry name" value="Nuc_sug_transpt"/>
</dbReference>
<dbReference type="HOGENOM" id="CLU_000335_0_4_1"/>
<sequence length="2020" mass="226476">MAVQSASGTLGGVSMKHLSLATLIFQNSMLILIMHYSRVMPLVGGQRYHASTSVFLNEVMKLGISGSMALYDLTNTMPSTTTMPTLFRTLLSQIFTNESWKLAIPAVLYTIQNNLQYVAVSNLDAATFQVTYQLKILTTAIFSVLLLRRVLSPRKWLSLFLLILGVSIIQVPQASSQIKDKAWAARTMEKMHSLGSNAVAHIMRSGSYEGIHKDRAAQVPHMDARVGLTAVLLACALSGLAGVTFEKILKESSGAQSTSLWVRNCQLGFWSLFPALFLGVVWKDGEIIAKTGFFAGYNWVVWTAICFQAAGGIVVALVINYADNIAKNFATSISILLSCVASVYFFDFKVTKSFFIGTSVVLFATYLYTKPERTDHQSPLSIAEFEKTTTERSPAHVRHDVDYAPSNTPSTVSVRAVAGLYCASSAILPVAVMTKEYHHHRHNEVNELEAAQAGQYDSRHDMLQPRFTQPARQVPPRDRYRATLCHDPMYDVVEDEELYDYGGPFDSFDEELLQLPYQDRQCQAVQGRGRLSLAPGPSRSFSQAAPIHSRPLYQARDQYEHEEGGEDARNEAVRGQLRRFAYNVDYPREPSSDWQIGASSSPAMRAGQRRAEQSTYVPGLYRPMETSFAEERHNVRKLSDMAANNLQDDRYLAQPESDDCEHRHTLQHKQRVERPFRQLKPSRFNSELPGHAHAAPTVKGIPLVPIITLPDRLQTIFPYPTFNAVQSKCFQKIFQSDDNFVLASPTGSGKTVVLELAICRAVVSNATDQYKIVYQAPTKALCSERQRDWEKKFQSIGLKCAELTGDSDATDLRNVQTANIIITTPEKWDSVTRKWKDHEKLMRLIKLFLIDEVHILKENRGAVLEVVVSRTKSIATDVRFVALSATVPNFHDVAVWLGKNTMEPDVPAANEKFGEEFRPVKLQKHVCGYVSNQSNDFAFEKFIDKKLPGVIANYSEGKPIMIFCATRKSTIHTAKLIANWWMSTPDRSRFWYPPQKPPMMSNKELSEVVSSGIAFHHAGLDHNDRVQIEKSFIAGELNVICCTSTLAVGVNLPCHLVIIKNTVSFTEKGMQEYSDLEMMQMLGRAGRPQFDDSAVAVIMTRQAKAHRYEMMVTGEELLESKLHLNLIDHMNAEIGLGTISDLVSARKWLKRTFLYVRLQQNPVHYKLEGARSGQSVEEQVDDICARDITLLQDTNLVSGQEHIHCTEFGHAMARYYVHFQTMQVMMGLQPKSSPSETLSAIAQASEYSMLRFRQGEKQFYKLLNKSPQIRWAIPVNLDIPAHKVSLIIQAVLGSADISWDGEMSKHRTHYNMDTQMVFKNVNSLVRCIIDCQIHLGDSVSIHSAMMLERSLGSKAWDDSPLQMRQIDGIGVVAVRKFVNAGIRCMDDLEASEPHRIEALVGRNPPFGLKILEKVRQFPKLRVSLHVQPSSARKASGGVTVQIKTDIGFINEKPPYRFNFRPVYSVHYFVFKLIPLSAQKLGSGQSLVFPALLTSHDQSVNCYVTCNGIGHLRDATVRPQIAPALFSPISPELDLPHQANVSKRRNEVFNPSRRRSTTSEDFDDDGIDDDALLNVPLADLEFDHIENYANPTDVITRRNTVKNKATHPRIDAKENNLATRDEDDHPVQLANGKWACNHVCKNKTSCKHMCCKTGMDKPPKKKTSAKCTTSDGHASQSQQQETSPTRQNVQTKLQLTASKRKSSAPIEELDLTHQEKTRRANYAINGPRDYRELHHLHKTVQGTKLPNSLNSVMHSKPAYCYSEGGEHSLSFLDKQAGQQPQTESDYGDIPLDEVSAQLYQSQALESRITPKRLSDIAESEEYMECPTMTVAPSPTSDDYGDDDSLLDDAMVGVADSHNLQEEAGEEYNVMRAPEEALHVEYETGLDMNSCSDDAGFEASEDGPDERTENIKPVAGGSFWDSRDSQAMPGCREHSERGRREQQPKIPEPLQTASDHPLTISDDVRNTVLETDVLDPIDFDSLDVKPVEKEIKLKEEAIPDAFKDLEPWLFQEFGDIVELVDG</sequence>
<feature type="transmembrane region" description="Helical" evidence="16">
    <location>
        <begin position="294"/>
        <end position="319"/>
    </location>
</feature>
<dbReference type="Pfam" id="PF00271">
    <property type="entry name" value="Helicase_C"/>
    <property type="match status" value="1"/>
</dbReference>
<proteinExistence type="inferred from homology"/>
<dbReference type="SUPFAM" id="SSF103481">
    <property type="entry name" value="Multidrug resistance efflux transporter EmrE"/>
    <property type="match status" value="1"/>
</dbReference>
<dbReference type="Pfam" id="PF23445">
    <property type="entry name" value="WHD_SNRNP200"/>
    <property type="match status" value="1"/>
</dbReference>
<dbReference type="PANTHER" id="PTHR47835:SF3">
    <property type="entry name" value="HELICASE FOR MEIOSIS 1"/>
    <property type="match status" value="1"/>
</dbReference>
<organism evidence="20">
    <name type="scientific">Leptosphaeria maculans (strain JN3 / isolate v23.1.3 / race Av1-4-5-6-7-8)</name>
    <name type="common">Blackleg fungus</name>
    <name type="synonym">Phoma lingam</name>
    <dbReference type="NCBI Taxonomy" id="985895"/>
    <lineage>
        <taxon>Eukaryota</taxon>
        <taxon>Fungi</taxon>
        <taxon>Dikarya</taxon>
        <taxon>Ascomycota</taxon>
        <taxon>Pezizomycotina</taxon>
        <taxon>Dothideomycetes</taxon>
        <taxon>Pleosporomycetidae</taxon>
        <taxon>Pleosporales</taxon>
        <taxon>Pleosporineae</taxon>
        <taxon>Leptosphaeriaceae</taxon>
        <taxon>Plenodomus</taxon>
        <taxon>Plenodomus lingam/Leptosphaeria maculans species complex</taxon>
    </lineage>
</organism>
<dbReference type="InterPro" id="IPR052247">
    <property type="entry name" value="Meiotic_Crossover_Helicase"/>
</dbReference>
<dbReference type="InParanoid" id="E5A9S9"/>
<evidence type="ECO:0000256" key="10">
    <source>
        <dbReference type="ARBA" id="ARBA00023235"/>
    </source>
</evidence>
<dbReference type="VEuPathDB" id="FungiDB:LEMA_P015500.1"/>
<dbReference type="EMBL" id="FP929138">
    <property type="protein sequence ID" value="CBY00420.1"/>
    <property type="molecule type" value="Genomic_DNA"/>
</dbReference>
<dbReference type="SMART" id="SM00487">
    <property type="entry name" value="DEXDc"/>
    <property type="match status" value="1"/>
</dbReference>
<dbReference type="Pfam" id="PF00270">
    <property type="entry name" value="DEAD"/>
    <property type="match status" value="1"/>
</dbReference>
<feature type="transmembrane region" description="Helical" evidence="16">
    <location>
        <begin position="260"/>
        <end position="282"/>
    </location>
</feature>
<evidence type="ECO:0000256" key="15">
    <source>
        <dbReference type="SAM" id="MobiDB-lite"/>
    </source>
</evidence>
<dbReference type="PROSITE" id="PS51192">
    <property type="entry name" value="HELICASE_ATP_BIND_1"/>
    <property type="match status" value="1"/>
</dbReference>
<evidence type="ECO:0000256" key="1">
    <source>
        <dbReference type="ARBA" id="ARBA00004141"/>
    </source>
</evidence>
<dbReference type="GO" id="GO:0016787">
    <property type="term" value="F:hydrolase activity"/>
    <property type="evidence" value="ECO:0007669"/>
    <property type="project" value="UniProtKB-KW"/>
</dbReference>
<dbReference type="InterPro" id="IPR027417">
    <property type="entry name" value="P-loop_NTPase"/>
</dbReference>
<evidence type="ECO:0000256" key="7">
    <source>
        <dbReference type="ARBA" id="ARBA00022840"/>
    </source>
</evidence>
<feature type="region of interest" description="Disordered" evidence="15">
    <location>
        <begin position="1885"/>
        <end position="1956"/>
    </location>
</feature>
<dbReference type="GO" id="GO:0043138">
    <property type="term" value="F:3'-5' DNA helicase activity"/>
    <property type="evidence" value="ECO:0007669"/>
    <property type="project" value="UniProtKB-EC"/>
</dbReference>
<comment type="catalytic activity">
    <reaction evidence="14">
        <text>ATP + H2O = ADP + phosphate + H(+)</text>
        <dbReference type="Rhea" id="RHEA:13065"/>
        <dbReference type="ChEBI" id="CHEBI:15377"/>
        <dbReference type="ChEBI" id="CHEBI:15378"/>
        <dbReference type="ChEBI" id="CHEBI:30616"/>
        <dbReference type="ChEBI" id="CHEBI:43474"/>
        <dbReference type="ChEBI" id="CHEBI:456216"/>
        <dbReference type="EC" id="5.6.2.4"/>
    </reaction>
</comment>
<feature type="compositionally biased region" description="Acidic residues" evidence="15">
    <location>
        <begin position="1893"/>
        <end position="1902"/>
    </location>
</feature>
<feature type="region of interest" description="Disordered" evidence="15">
    <location>
        <begin position="1536"/>
        <end position="1564"/>
    </location>
</feature>
<evidence type="ECO:0000313" key="20">
    <source>
        <dbReference type="Proteomes" id="UP000002668"/>
    </source>
</evidence>
<evidence type="ECO:0000256" key="6">
    <source>
        <dbReference type="ARBA" id="ARBA00022806"/>
    </source>
</evidence>
<evidence type="ECO:0000256" key="13">
    <source>
        <dbReference type="ARBA" id="ARBA00034808"/>
    </source>
</evidence>
<keyword evidence="6" id="KW-0347">Helicase</keyword>
<evidence type="ECO:0000256" key="11">
    <source>
        <dbReference type="ARBA" id="ARBA00023254"/>
    </source>
</evidence>
<evidence type="ECO:0000256" key="9">
    <source>
        <dbReference type="ARBA" id="ARBA00023136"/>
    </source>
</evidence>
<evidence type="ECO:0000259" key="17">
    <source>
        <dbReference type="PROSITE" id="PS51192"/>
    </source>
</evidence>
<evidence type="ECO:0000256" key="8">
    <source>
        <dbReference type="ARBA" id="ARBA00022989"/>
    </source>
</evidence>
<dbReference type="GO" id="GO:0003676">
    <property type="term" value="F:nucleic acid binding"/>
    <property type="evidence" value="ECO:0007669"/>
    <property type="project" value="InterPro"/>
</dbReference>
<evidence type="ECO:0000256" key="5">
    <source>
        <dbReference type="ARBA" id="ARBA00022801"/>
    </source>
</evidence>
<dbReference type="InterPro" id="IPR057842">
    <property type="entry name" value="WH_MER3"/>
</dbReference>
<dbReference type="InterPro" id="IPR037185">
    <property type="entry name" value="EmrE-like"/>
</dbReference>
<evidence type="ECO:0000256" key="2">
    <source>
        <dbReference type="ARBA" id="ARBA00010140"/>
    </source>
</evidence>
<keyword evidence="3 16" id="KW-0812">Transmembrane</keyword>
<dbReference type="FunFam" id="1.10.3380.10:FF:000012">
    <property type="entry name" value="DEAD/DEAH box DNA helicase"/>
    <property type="match status" value="1"/>
</dbReference>
<dbReference type="InterPro" id="IPR011545">
    <property type="entry name" value="DEAD/DEAH_box_helicase_dom"/>
</dbReference>
<feature type="domain" description="Helicase ATP-binding" evidence="17">
    <location>
        <begin position="731"/>
        <end position="905"/>
    </location>
</feature>
<feature type="transmembrane region" description="Helical" evidence="16">
    <location>
        <begin position="325"/>
        <end position="346"/>
    </location>
</feature>
<keyword evidence="20" id="KW-1185">Reference proteome</keyword>
<dbReference type="InterPro" id="IPR014001">
    <property type="entry name" value="Helicase_ATP-bd"/>
</dbReference>
<comment type="catalytic activity">
    <reaction evidence="12">
        <text>Couples ATP hydrolysis with the unwinding of duplex DNA by translocating in the 3'-5' direction.</text>
        <dbReference type="EC" id="5.6.2.4"/>
    </reaction>
</comment>
<dbReference type="eggNOG" id="KOG2234">
    <property type="taxonomic scope" value="Eukaryota"/>
</dbReference>
<feature type="transmembrane region" description="Helical" evidence="16">
    <location>
        <begin position="156"/>
        <end position="172"/>
    </location>
</feature>
<dbReference type="EC" id="5.6.2.4" evidence="13"/>
<feature type="region of interest" description="Disordered" evidence="15">
    <location>
        <begin position="591"/>
        <end position="611"/>
    </location>
</feature>
<keyword evidence="10" id="KW-0413">Isomerase</keyword>
<dbReference type="eggNOG" id="KOG0952">
    <property type="taxonomic scope" value="Eukaryota"/>
</dbReference>
<comment type="similarity">
    <text evidence="2">Belongs to the helicase family. SKI2 subfamily.</text>
</comment>
<reference evidence="20" key="1">
    <citation type="journal article" date="2011" name="Nat. Commun.">
        <title>Effector diversification within compartments of the Leptosphaeria maculans genome affected by Repeat-Induced Point mutations.</title>
        <authorList>
            <person name="Rouxel T."/>
            <person name="Grandaubert J."/>
            <person name="Hane J.K."/>
            <person name="Hoede C."/>
            <person name="van de Wouw A.P."/>
            <person name="Couloux A."/>
            <person name="Dominguez V."/>
            <person name="Anthouard V."/>
            <person name="Bally P."/>
            <person name="Bourras S."/>
            <person name="Cozijnsen A.J."/>
            <person name="Ciuffetti L.M."/>
            <person name="Degrave A."/>
            <person name="Dilmaghani A."/>
            <person name="Duret L."/>
            <person name="Fudal I."/>
            <person name="Goodwin S.B."/>
            <person name="Gout L."/>
            <person name="Glaser N."/>
            <person name="Linglin J."/>
            <person name="Kema G.H.J."/>
            <person name="Lapalu N."/>
            <person name="Lawrence C.B."/>
            <person name="May K."/>
            <person name="Meyer M."/>
            <person name="Ollivier B."/>
            <person name="Poulain J."/>
            <person name="Schoch C.L."/>
            <person name="Simon A."/>
            <person name="Spatafora J.W."/>
            <person name="Stachowiak A."/>
            <person name="Turgeon B.G."/>
            <person name="Tyler B.M."/>
            <person name="Vincent D."/>
            <person name="Weissenbach J."/>
            <person name="Amselem J."/>
            <person name="Quesneville H."/>
            <person name="Oliver R.P."/>
            <person name="Wincker P."/>
            <person name="Balesdent M.-H."/>
            <person name="Howlett B.J."/>
        </authorList>
    </citation>
    <scope>NUCLEOTIDE SEQUENCE [LARGE SCALE GENOMIC DNA]</scope>
    <source>
        <strain evidence="20">JN3 / isolate v23.1.3 / race Av1-4-5-6-7-8</strain>
    </source>
</reference>
<dbReference type="Gene3D" id="1.10.3380.10">
    <property type="entry name" value="Sec63 N-terminal domain-like domain"/>
    <property type="match status" value="1"/>
</dbReference>
<dbReference type="Gene3D" id="1.10.10.10">
    <property type="entry name" value="Winged helix-like DNA-binding domain superfamily/Winged helix DNA-binding domain"/>
    <property type="match status" value="1"/>
</dbReference>
<keyword evidence="11" id="KW-0469">Meiosis</keyword>
<feature type="region of interest" description="Disordered" evidence="15">
    <location>
        <begin position="1652"/>
        <end position="1688"/>
    </location>
</feature>
<dbReference type="SMART" id="SM00973">
    <property type="entry name" value="Sec63"/>
    <property type="match status" value="1"/>
</dbReference>
<evidence type="ECO:0000256" key="14">
    <source>
        <dbReference type="ARBA" id="ARBA00048988"/>
    </source>
</evidence>
<dbReference type="FunFam" id="1.10.10.10:FF:000012">
    <property type="entry name" value="U5 small nuclear ribonucleoprotein helicase"/>
    <property type="match status" value="1"/>
</dbReference>
<accession>E5A9S9</accession>
<dbReference type="InterPro" id="IPR036388">
    <property type="entry name" value="WH-like_DNA-bd_sf"/>
</dbReference>
<keyword evidence="4" id="KW-0547">Nucleotide-binding</keyword>
<name>E5A9S9_LEPMJ</name>
<feature type="domain" description="Helicase C-terminal" evidence="18">
    <location>
        <begin position="946"/>
        <end position="1134"/>
    </location>
</feature>
<keyword evidence="7" id="KW-0067">ATP-binding</keyword>
<evidence type="ECO:0000313" key="19">
    <source>
        <dbReference type="EMBL" id="CBY00420.1"/>
    </source>
</evidence>
<dbReference type="NCBIfam" id="TIGR00803">
    <property type="entry name" value="nst"/>
    <property type="match status" value="2"/>
</dbReference>
<dbReference type="SMART" id="SM00490">
    <property type="entry name" value="HELICc"/>
    <property type="match status" value="1"/>
</dbReference>
<dbReference type="Pfam" id="PF02889">
    <property type="entry name" value="Sec63"/>
    <property type="match status" value="1"/>
</dbReference>
<evidence type="ECO:0000259" key="18">
    <source>
        <dbReference type="PROSITE" id="PS51194"/>
    </source>
</evidence>
<feature type="transmembrane region" description="Helical" evidence="16">
    <location>
        <begin position="226"/>
        <end position="245"/>
    </location>
</feature>
<dbReference type="PANTHER" id="PTHR47835">
    <property type="entry name" value="HFM1, ATP DEPENDENT DNA HELICASE HOMOLOG"/>
    <property type="match status" value="1"/>
</dbReference>
<keyword evidence="8 16" id="KW-1133">Transmembrane helix</keyword>
<dbReference type="GO" id="GO:0000139">
    <property type="term" value="C:Golgi membrane"/>
    <property type="evidence" value="ECO:0007669"/>
    <property type="project" value="InterPro"/>
</dbReference>